<evidence type="ECO:0000313" key="3">
    <source>
        <dbReference type="Proteomes" id="UP000838756"/>
    </source>
</evidence>
<reference evidence="2" key="1">
    <citation type="submission" date="2022-03" db="EMBL/GenBank/DDBJ databases">
        <authorList>
            <person name="Lindestad O."/>
        </authorList>
    </citation>
    <scope>NUCLEOTIDE SEQUENCE</scope>
</reference>
<dbReference type="Proteomes" id="UP000838756">
    <property type="component" value="Unassembled WGS sequence"/>
</dbReference>
<dbReference type="EMBL" id="CAKXAJ010024984">
    <property type="protein sequence ID" value="CAH2233603.1"/>
    <property type="molecule type" value="Genomic_DNA"/>
</dbReference>
<evidence type="ECO:0000313" key="2">
    <source>
        <dbReference type="EMBL" id="CAH2233603.1"/>
    </source>
</evidence>
<organism evidence="2 3">
    <name type="scientific">Pararge aegeria aegeria</name>
    <dbReference type="NCBI Taxonomy" id="348720"/>
    <lineage>
        <taxon>Eukaryota</taxon>
        <taxon>Metazoa</taxon>
        <taxon>Ecdysozoa</taxon>
        <taxon>Arthropoda</taxon>
        <taxon>Hexapoda</taxon>
        <taxon>Insecta</taxon>
        <taxon>Pterygota</taxon>
        <taxon>Neoptera</taxon>
        <taxon>Endopterygota</taxon>
        <taxon>Lepidoptera</taxon>
        <taxon>Glossata</taxon>
        <taxon>Ditrysia</taxon>
        <taxon>Papilionoidea</taxon>
        <taxon>Nymphalidae</taxon>
        <taxon>Satyrinae</taxon>
        <taxon>Satyrini</taxon>
        <taxon>Parargina</taxon>
        <taxon>Pararge</taxon>
    </lineage>
</organism>
<accession>A0A8S4RAV0</accession>
<feature type="region of interest" description="Disordered" evidence="1">
    <location>
        <begin position="1"/>
        <end position="69"/>
    </location>
</feature>
<evidence type="ECO:0000256" key="1">
    <source>
        <dbReference type="SAM" id="MobiDB-lite"/>
    </source>
</evidence>
<gene>
    <name evidence="2" type="primary">jg16191</name>
    <name evidence="2" type="ORF">PAEG_LOCUS11554</name>
</gene>
<proteinExistence type="predicted"/>
<name>A0A8S4RAV0_9NEOP</name>
<protein>
    <submittedName>
        <fullName evidence="2">Jg16191 protein</fullName>
    </submittedName>
</protein>
<keyword evidence="3" id="KW-1185">Reference proteome</keyword>
<feature type="compositionally biased region" description="Polar residues" evidence="1">
    <location>
        <begin position="44"/>
        <end position="59"/>
    </location>
</feature>
<sequence length="69" mass="7823">MHLSAVRHPNPQVVEASTYTPAPDVEPRRRRSKHVLYDHDDQITTDNVSSSQTHNQHSVFSGEDEGPNF</sequence>
<comment type="caution">
    <text evidence="2">The sequence shown here is derived from an EMBL/GenBank/DDBJ whole genome shotgun (WGS) entry which is preliminary data.</text>
</comment>
<dbReference type="AlphaFoldDB" id="A0A8S4RAV0"/>
<dbReference type="OrthoDB" id="10050074at2759"/>